<evidence type="ECO:0000259" key="1">
    <source>
        <dbReference type="Pfam" id="PF22479"/>
    </source>
</evidence>
<protein>
    <recommendedName>
        <fullName evidence="1">Cyanophage baseplate Pam3 plug gp18 domain-containing protein</fullName>
    </recommendedName>
</protein>
<proteinExistence type="predicted"/>
<feature type="domain" description="Cyanophage baseplate Pam3 plug gp18" evidence="1">
    <location>
        <begin position="2"/>
        <end position="107"/>
    </location>
</feature>
<sequence length="117" mass="14029">MRIEIDKNKIPYVFTFKSGSEIYLLRIKHFKTNDRIYVDIMDEDGEILLENEKLICGRPLGWFMLEDDNKNINNDFLNCYIVPLAQDNKEIPVTFENFCETVFLEYFEIEEDEEDVE</sequence>
<dbReference type="EMBL" id="BK032571">
    <property type="protein sequence ID" value="DAF48645.1"/>
    <property type="molecule type" value="Genomic_DNA"/>
</dbReference>
<accession>A0A8S5SCF1</accession>
<evidence type="ECO:0000313" key="2">
    <source>
        <dbReference type="EMBL" id="DAF48645.1"/>
    </source>
</evidence>
<name>A0A8S5SCF1_9CAUD</name>
<organism evidence="2">
    <name type="scientific">Siphoviridae sp. ctzWr28</name>
    <dbReference type="NCBI Taxonomy" id="2827980"/>
    <lineage>
        <taxon>Viruses</taxon>
        <taxon>Duplodnaviria</taxon>
        <taxon>Heunggongvirae</taxon>
        <taxon>Uroviricota</taxon>
        <taxon>Caudoviricetes</taxon>
    </lineage>
</organism>
<dbReference type="Pfam" id="PF22479">
    <property type="entry name" value="Pam3_gp18"/>
    <property type="match status" value="1"/>
</dbReference>
<reference evidence="2" key="1">
    <citation type="journal article" date="2021" name="Proc. Natl. Acad. Sci. U.S.A.">
        <title>A Catalog of Tens of Thousands of Viruses from Human Metagenomes Reveals Hidden Associations with Chronic Diseases.</title>
        <authorList>
            <person name="Tisza M.J."/>
            <person name="Buck C.B."/>
        </authorList>
    </citation>
    <scope>NUCLEOTIDE SEQUENCE</scope>
    <source>
        <strain evidence="2">CtzWr28</strain>
    </source>
</reference>
<dbReference type="InterPro" id="IPR054252">
    <property type="entry name" value="Pam3_gp18"/>
</dbReference>